<dbReference type="PRINTS" id="PR00300">
    <property type="entry name" value="CLPPROTEASEA"/>
</dbReference>
<organism evidence="8 9">
    <name type="scientific">Halodesulfovibrio spirochaetisodalis</name>
    <dbReference type="NCBI Taxonomy" id="1560234"/>
    <lineage>
        <taxon>Bacteria</taxon>
        <taxon>Pseudomonadati</taxon>
        <taxon>Thermodesulfobacteriota</taxon>
        <taxon>Desulfovibrionia</taxon>
        <taxon>Desulfovibrionales</taxon>
        <taxon>Desulfovibrionaceae</taxon>
        <taxon>Halodesulfovibrio</taxon>
    </lineage>
</organism>
<accession>A0A1B7X9J4</accession>
<keyword evidence="8" id="KW-0645">Protease</keyword>
<dbReference type="STRING" id="1560234.SP90_14850"/>
<keyword evidence="9" id="KW-1185">Reference proteome</keyword>
<dbReference type="OrthoDB" id="9803641at2"/>
<dbReference type="InterPro" id="IPR013461">
    <property type="entry name" value="ClpA"/>
</dbReference>
<dbReference type="Gene3D" id="1.10.8.60">
    <property type="match status" value="2"/>
</dbReference>
<dbReference type="InterPro" id="IPR003959">
    <property type="entry name" value="ATPase_AAA_core"/>
</dbReference>
<keyword evidence="4 6" id="KW-0143">Chaperone</keyword>
<dbReference type="SMART" id="SM00382">
    <property type="entry name" value="AAA"/>
    <property type="match status" value="2"/>
</dbReference>
<dbReference type="FunFam" id="3.40.50.300:FF:000010">
    <property type="entry name" value="Chaperone clpB 1, putative"/>
    <property type="match status" value="1"/>
</dbReference>
<dbReference type="InterPro" id="IPR001270">
    <property type="entry name" value="ClpA/B"/>
</dbReference>
<dbReference type="InterPro" id="IPR041546">
    <property type="entry name" value="ClpA/ClpB_AAA_lid"/>
</dbReference>
<dbReference type="GO" id="GO:0005737">
    <property type="term" value="C:cytoplasm"/>
    <property type="evidence" value="ECO:0007669"/>
    <property type="project" value="TreeGrafter"/>
</dbReference>
<dbReference type="FunFam" id="3.40.50.300:FF:000025">
    <property type="entry name" value="ATP-dependent Clp protease subunit"/>
    <property type="match status" value="1"/>
</dbReference>
<comment type="caution">
    <text evidence="8">The sequence shown here is derived from an EMBL/GenBank/DDBJ whole genome shotgun (WGS) entry which is preliminary data.</text>
</comment>
<evidence type="ECO:0000259" key="7">
    <source>
        <dbReference type="PROSITE" id="PS51903"/>
    </source>
</evidence>
<dbReference type="InterPro" id="IPR036628">
    <property type="entry name" value="Clp_N_dom_sf"/>
</dbReference>
<evidence type="ECO:0000256" key="3">
    <source>
        <dbReference type="ARBA" id="ARBA00022840"/>
    </source>
</evidence>
<evidence type="ECO:0000256" key="1">
    <source>
        <dbReference type="ARBA" id="ARBA00022737"/>
    </source>
</evidence>
<dbReference type="GO" id="GO:0006508">
    <property type="term" value="P:proteolysis"/>
    <property type="evidence" value="ECO:0007669"/>
    <property type="project" value="UniProtKB-KW"/>
</dbReference>
<keyword evidence="3 6" id="KW-0067">ATP-binding</keyword>
<evidence type="ECO:0000256" key="5">
    <source>
        <dbReference type="PROSITE-ProRule" id="PRU01251"/>
    </source>
</evidence>
<feature type="domain" description="Clp R" evidence="7">
    <location>
        <begin position="1"/>
        <end position="144"/>
    </location>
</feature>
<reference evidence="8 9" key="1">
    <citation type="submission" date="2015-01" db="EMBL/GenBank/DDBJ databases">
        <title>Desulfovibrio sp. JC271 draft genome sequence.</title>
        <authorList>
            <person name="Shivani Y."/>
            <person name="Subhash Y."/>
            <person name="Sasikala C."/>
            <person name="Ramana C.V."/>
        </authorList>
    </citation>
    <scope>NUCLEOTIDE SEQUENCE [LARGE SCALE GENOMIC DNA]</scope>
    <source>
        <strain evidence="8 9">JC271</strain>
    </source>
</reference>
<dbReference type="Proteomes" id="UP000091979">
    <property type="component" value="Unassembled WGS sequence"/>
</dbReference>
<evidence type="ECO:0000256" key="6">
    <source>
        <dbReference type="RuleBase" id="RU004432"/>
    </source>
</evidence>
<dbReference type="EMBL" id="JXMS01000032">
    <property type="protein sequence ID" value="OBQ46044.1"/>
    <property type="molecule type" value="Genomic_DNA"/>
</dbReference>
<dbReference type="SMART" id="SM01086">
    <property type="entry name" value="ClpB_D2-small"/>
    <property type="match status" value="1"/>
</dbReference>
<dbReference type="Pfam" id="PF10431">
    <property type="entry name" value="ClpB_D2-small"/>
    <property type="match status" value="1"/>
</dbReference>
<dbReference type="GO" id="GO:0008233">
    <property type="term" value="F:peptidase activity"/>
    <property type="evidence" value="ECO:0007669"/>
    <property type="project" value="UniProtKB-KW"/>
</dbReference>
<dbReference type="SUPFAM" id="SSF52540">
    <property type="entry name" value="P-loop containing nucleoside triphosphate hydrolases"/>
    <property type="match status" value="2"/>
</dbReference>
<dbReference type="Gene3D" id="3.40.50.300">
    <property type="entry name" value="P-loop containing nucleotide triphosphate hydrolases"/>
    <property type="match status" value="2"/>
</dbReference>
<dbReference type="InterPro" id="IPR018368">
    <property type="entry name" value="ClpA/B_CS1"/>
</dbReference>
<dbReference type="PANTHER" id="PTHR11638:SF111">
    <property type="entry name" value="ATP-DEPENDENT CLP PROTEASE ATP-BINDING SUBUNIT CLPA"/>
    <property type="match status" value="1"/>
</dbReference>
<dbReference type="Gene3D" id="1.10.1780.10">
    <property type="entry name" value="Clp, N-terminal domain"/>
    <property type="match status" value="1"/>
</dbReference>
<dbReference type="NCBIfam" id="TIGR02639">
    <property type="entry name" value="ClpA"/>
    <property type="match status" value="1"/>
</dbReference>
<dbReference type="GO" id="GO:0034605">
    <property type="term" value="P:cellular response to heat"/>
    <property type="evidence" value="ECO:0007669"/>
    <property type="project" value="TreeGrafter"/>
</dbReference>
<dbReference type="Pfam" id="PF02861">
    <property type="entry name" value="Clp_N"/>
    <property type="match status" value="1"/>
</dbReference>
<dbReference type="PROSITE" id="PS51903">
    <property type="entry name" value="CLP_R"/>
    <property type="match status" value="1"/>
</dbReference>
<dbReference type="Pfam" id="PF07724">
    <property type="entry name" value="AAA_2"/>
    <property type="match status" value="1"/>
</dbReference>
<dbReference type="AlphaFoldDB" id="A0A1B7X9J4"/>
<dbReference type="PROSITE" id="PS00870">
    <property type="entry name" value="CLPAB_1"/>
    <property type="match status" value="1"/>
</dbReference>
<keyword evidence="1 5" id="KW-0677">Repeat</keyword>
<dbReference type="InterPro" id="IPR004176">
    <property type="entry name" value="Clp_R_N"/>
</dbReference>
<dbReference type="InterPro" id="IPR019489">
    <property type="entry name" value="Clp_ATPase_C"/>
</dbReference>
<dbReference type="InterPro" id="IPR050130">
    <property type="entry name" value="ClpA_ClpB"/>
</dbReference>
<protein>
    <submittedName>
        <fullName evidence="8">Clp protease ClpX</fullName>
    </submittedName>
</protein>
<dbReference type="GO" id="GO:0016887">
    <property type="term" value="F:ATP hydrolysis activity"/>
    <property type="evidence" value="ECO:0007669"/>
    <property type="project" value="InterPro"/>
</dbReference>
<keyword evidence="2 6" id="KW-0547">Nucleotide-binding</keyword>
<evidence type="ECO:0000256" key="2">
    <source>
        <dbReference type="ARBA" id="ARBA00022741"/>
    </source>
</evidence>
<name>A0A1B7X9J4_9BACT</name>
<dbReference type="PANTHER" id="PTHR11638">
    <property type="entry name" value="ATP-DEPENDENT CLP PROTEASE"/>
    <property type="match status" value="1"/>
</dbReference>
<dbReference type="GO" id="GO:0005524">
    <property type="term" value="F:ATP binding"/>
    <property type="evidence" value="ECO:0007669"/>
    <property type="project" value="UniProtKB-KW"/>
</dbReference>
<proteinExistence type="inferred from homology"/>
<dbReference type="CDD" id="cd00009">
    <property type="entry name" value="AAA"/>
    <property type="match status" value="1"/>
</dbReference>
<dbReference type="InterPro" id="IPR028299">
    <property type="entry name" value="ClpA/B_CS2"/>
</dbReference>
<dbReference type="CDD" id="cd19499">
    <property type="entry name" value="RecA-like_ClpB_Hsp104-like"/>
    <property type="match status" value="1"/>
</dbReference>
<dbReference type="SUPFAM" id="SSF81923">
    <property type="entry name" value="Double Clp-N motif"/>
    <property type="match status" value="1"/>
</dbReference>
<sequence length="759" mass="84175">MLSMHLEQAIANAVHEVQERNHEFLTLEHLLYGIAQEDQGYFILEQAGADVQALLNRVEVFFSSHLEPLPEDVPTEIIRTISVQRVLQRAAMQMQSSGREVVEIGDVLAAIFEEEDSYALYFLRHMEVTRLDILEVVSHEMDGNEWAAMGDESANESRTDSLKEFCVNLTEKAKQGEIDPLIGRKAELERTIQVLARRRKNNPLFVGEPGVGKTALAEGLAVRIVDGNVPESFHDAHIYALDMGSLLAGTKYRGDFESRLKGVIQDLKKVEGGILFIDEIHTIVGAGATTGGSMDASNILKPVLASGGIKCIGSTTYEEYKNHFEKDRALSRRFQKIDVPEPTNQECMDILKGLKPYYEEHHGVRYSQPAIKAAVELSARYITERFLPDKAIDVIDEAGAAYRLHGTHRKSNTITANDIERVVAKMARIPEQRVSTGDKQKLSGLVDDLKAQVFGQDKAVEIVGKAILRSRAGLGRDDRPTGSFLFYGPTGVGKTELARQLASQLGVQFLRYDMSEYMEKHAVSRLIGAPPGYVGFDQGGQLTDAVRKHPHAVVLLDEIEKAHPDIFNILLQVMDYATLTDNSGRKADFRNIILIMTSNAGAREMAVKSIGFGTQGKVDVAQRGLKAVERTFSPEFRNRLDAMVPFHGLPEEIMERIVDKFVLELEGMLKAKRVQIELTEAARKRLAAKGYDDAFGARPMRRVIRSGLEDAIAHEVLFGELQKGGIATVDVKEAKAPQDADDLGLAMTFLPLSTKKKKS</sequence>
<comment type="similarity">
    <text evidence="6">Belongs to the ClpA/ClpB family.</text>
</comment>
<dbReference type="PROSITE" id="PS00871">
    <property type="entry name" value="CLPAB_2"/>
    <property type="match status" value="1"/>
</dbReference>
<evidence type="ECO:0000313" key="9">
    <source>
        <dbReference type="Proteomes" id="UP000091979"/>
    </source>
</evidence>
<dbReference type="Pfam" id="PF17871">
    <property type="entry name" value="AAA_lid_9"/>
    <property type="match status" value="1"/>
</dbReference>
<dbReference type="RefSeq" id="WP_066858029.1">
    <property type="nucleotide sequence ID" value="NZ_JXMS01000032.1"/>
</dbReference>
<dbReference type="PATRIC" id="fig|1560234.3.peg.2249"/>
<evidence type="ECO:0000313" key="8">
    <source>
        <dbReference type="EMBL" id="OBQ46044.1"/>
    </source>
</evidence>
<keyword evidence="8" id="KW-0378">Hydrolase</keyword>
<evidence type="ECO:0000256" key="4">
    <source>
        <dbReference type="ARBA" id="ARBA00023186"/>
    </source>
</evidence>
<gene>
    <name evidence="8" type="primary">clpA</name>
    <name evidence="8" type="ORF">SP90_14850</name>
</gene>
<dbReference type="InterPro" id="IPR027417">
    <property type="entry name" value="P-loop_NTPase"/>
</dbReference>
<dbReference type="InterPro" id="IPR003593">
    <property type="entry name" value="AAA+_ATPase"/>
</dbReference>
<dbReference type="Pfam" id="PF00004">
    <property type="entry name" value="AAA"/>
    <property type="match status" value="1"/>
</dbReference>
<dbReference type="GO" id="GO:0043335">
    <property type="term" value="P:protein unfolding"/>
    <property type="evidence" value="ECO:0007669"/>
    <property type="project" value="InterPro"/>
</dbReference>